<dbReference type="Pfam" id="PF13560">
    <property type="entry name" value="HTH_31"/>
    <property type="match status" value="1"/>
</dbReference>
<evidence type="ECO:0000313" key="2">
    <source>
        <dbReference type="EMBL" id="MCF2527324.1"/>
    </source>
</evidence>
<sequence>MAMRRDSAPQPPSWIHGFLARQMRRYREMAGRTQVDVSSVLHISFKHYSAMELGTRIPSRDVMEVMDDTLDARGALVAIREEMVRSPHPEWFQKLRELEVQATGIWQFEVQVVPGLLQTEGYARAVLEAAPRRRLTRTVEEDLAIRIERQALLTAPEGPEFWFVLDESTLDRRPADRTVMAGQLERLLEVAQFPNVTLQVLPLARGFHAMLDGPATILKFDHGSDDVVYVEPIGQGLISYDPATITYVTRRCDLLRAEASPPAESMALIRSKLESL</sequence>
<evidence type="ECO:0000259" key="1">
    <source>
        <dbReference type="PROSITE" id="PS50943"/>
    </source>
</evidence>
<dbReference type="Gene3D" id="1.10.260.40">
    <property type="entry name" value="lambda repressor-like DNA-binding domains"/>
    <property type="match status" value="1"/>
</dbReference>
<reference evidence="2" key="1">
    <citation type="submission" date="2022-01" db="EMBL/GenBank/DDBJ databases">
        <title>Genome-Based Taxonomic Classification of the Phylum Actinobacteria.</title>
        <authorList>
            <person name="Gao Y."/>
        </authorList>
    </citation>
    <scope>NUCLEOTIDE SEQUENCE</scope>
    <source>
        <strain evidence="2">KLBMP 8922</strain>
    </source>
</reference>
<dbReference type="Proteomes" id="UP001165378">
    <property type="component" value="Unassembled WGS sequence"/>
</dbReference>
<proteinExistence type="predicted"/>
<dbReference type="RefSeq" id="WP_235051460.1">
    <property type="nucleotide sequence ID" value="NZ_JAKFHA010000003.1"/>
</dbReference>
<accession>A0AA41U2P8</accession>
<organism evidence="2 3">
    <name type="scientific">Yinghuangia soli</name>
    <dbReference type="NCBI Taxonomy" id="2908204"/>
    <lineage>
        <taxon>Bacteria</taxon>
        <taxon>Bacillati</taxon>
        <taxon>Actinomycetota</taxon>
        <taxon>Actinomycetes</taxon>
        <taxon>Kitasatosporales</taxon>
        <taxon>Streptomycetaceae</taxon>
        <taxon>Yinghuangia</taxon>
    </lineage>
</organism>
<gene>
    <name evidence="2" type="ORF">LZ495_08870</name>
</gene>
<name>A0AA41U2P8_9ACTN</name>
<keyword evidence="3" id="KW-1185">Reference proteome</keyword>
<evidence type="ECO:0000313" key="3">
    <source>
        <dbReference type="Proteomes" id="UP001165378"/>
    </source>
</evidence>
<dbReference type="SMART" id="SM00530">
    <property type="entry name" value="HTH_XRE"/>
    <property type="match status" value="1"/>
</dbReference>
<dbReference type="InterPro" id="IPR010982">
    <property type="entry name" value="Lambda_DNA-bd_dom_sf"/>
</dbReference>
<feature type="domain" description="HTH cro/C1-type" evidence="1">
    <location>
        <begin position="23"/>
        <end position="77"/>
    </location>
</feature>
<comment type="caution">
    <text evidence="2">The sequence shown here is derived from an EMBL/GenBank/DDBJ whole genome shotgun (WGS) entry which is preliminary data.</text>
</comment>
<dbReference type="AlphaFoldDB" id="A0AA41U2P8"/>
<dbReference type="EMBL" id="JAKFHA010000003">
    <property type="protein sequence ID" value="MCF2527324.1"/>
    <property type="molecule type" value="Genomic_DNA"/>
</dbReference>
<dbReference type="PROSITE" id="PS50943">
    <property type="entry name" value="HTH_CROC1"/>
    <property type="match status" value="1"/>
</dbReference>
<protein>
    <submittedName>
        <fullName evidence="2">Helix-turn-helix transcriptional regulator</fullName>
    </submittedName>
</protein>
<dbReference type="SUPFAM" id="SSF47413">
    <property type="entry name" value="lambda repressor-like DNA-binding domains"/>
    <property type="match status" value="1"/>
</dbReference>
<dbReference type="GO" id="GO:0003677">
    <property type="term" value="F:DNA binding"/>
    <property type="evidence" value="ECO:0007669"/>
    <property type="project" value="InterPro"/>
</dbReference>
<dbReference type="InterPro" id="IPR001387">
    <property type="entry name" value="Cro/C1-type_HTH"/>
</dbReference>
<dbReference type="Pfam" id="PF19054">
    <property type="entry name" value="DUF5753"/>
    <property type="match status" value="1"/>
</dbReference>
<dbReference type="InterPro" id="IPR043917">
    <property type="entry name" value="DUF5753"/>
</dbReference>